<keyword evidence="1" id="KW-0472">Membrane</keyword>
<dbReference type="AlphaFoldDB" id="V8QMS2"/>
<gene>
    <name evidence="2" type="ORF">W822_19425</name>
</gene>
<reference evidence="2 3" key="1">
    <citation type="journal article" date="2014" name="Genome Announc.">
        <title>Draft Genome Sequence of Advenella kashmirensis Strain W13003, a Polycyclic Aromatic Hydrocarbon-Degrading Bacterium.</title>
        <authorList>
            <person name="Wang X."/>
            <person name="Jin D."/>
            <person name="Zhou L."/>
            <person name="Wu L."/>
            <person name="An W."/>
            <person name="Zhao L."/>
        </authorList>
    </citation>
    <scope>NUCLEOTIDE SEQUENCE [LARGE SCALE GENOMIC DNA]</scope>
    <source>
        <strain evidence="2 3">W13003</strain>
    </source>
</reference>
<evidence type="ECO:0000256" key="1">
    <source>
        <dbReference type="SAM" id="Phobius"/>
    </source>
</evidence>
<keyword evidence="3" id="KW-1185">Reference proteome</keyword>
<dbReference type="EMBL" id="AYXT01000013">
    <property type="protein sequence ID" value="ETF00590.1"/>
    <property type="molecule type" value="Genomic_DNA"/>
</dbReference>
<comment type="caution">
    <text evidence="2">The sequence shown here is derived from an EMBL/GenBank/DDBJ whole genome shotgun (WGS) entry which is preliminary data.</text>
</comment>
<proteinExistence type="predicted"/>
<dbReference type="STRING" id="1424334.W822_19425"/>
<dbReference type="PATRIC" id="fig|1424334.3.peg.3899"/>
<protein>
    <submittedName>
        <fullName evidence="2">Uncharacterized protein</fullName>
    </submittedName>
</protein>
<feature type="transmembrane region" description="Helical" evidence="1">
    <location>
        <begin position="40"/>
        <end position="57"/>
    </location>
</feature>
<dbReference type="PROSITE" id="PS51257">
    <property type="entry name" value="PROKAR_LIPOPROTEIN"/>
    <property type="match status" value="1"/>
</dbReference>
<evidence type="ECO:0000313" key="2">
    <source>
        <dbReference type="EMBL" id="ETF00590.1"/>
    </source>
</evidence>
<name>V8QMS2_9BURK</name>
<dbReference type="HOGENOM" id="CLU_200178_2_0_4"/>
<keyword evidence="1" id="KW-0812">Transmembrane</keyword>
<organism evidence="2 3">
    <name type="scientific">Advenella kashmirensis W13003</name>
    <dbReference type="NCBI Taxonomy" id="1424334"/>
    <lineage>
        <taxon>Bacteria</taxon>
        <taxon>Pseudomonadati</taxon>
        <taxon>Pseudomonadota</taxon>
        <taxon>Betaproteobacteria</taxon>
        <taxon>Burkholderiales</taxon>
        <taxon>Alcaligenaceae</taxon>
    </lineage>
</organism>
<evidence type="ECO:0000313" key="3">
    <source>
        <dbReference type="Proteomes" id="UP000018733"/>
    </source>
</evidence>
<sequence>MMPMSKKSQPSRWGAPLFLNVLLGIGLACALLGDRIVWRVLAWILLVVPIGVVGYYIRRRF</sequence>
<dbReference type="Proteomes" id="UP000018733">
    <property type="component" value="Unassembled WGS sequence"/>
</dbReference>
<keyword evidence="1" id="KW-1133">Transmembrane helix</keyword>
<accession>V8QMS2</accession>